<comment type="caution">
    <text evidence="1">The sequence shown here is derived from an EMBL/GenBank/DDBJ whole genome shotgun (WGS) entry which is preliminary data.</text>
</comment>
<evidence type="ECO:0000313" key="1">
    <source>
        <dbReference type="EMBL" id="KAJ1096358.1"/>
    </source>
</evidence>
<name>A0AAV7M5H9_PLEWA</name>
<evidence type="ECO:0000313" key="2">
    <source>
        <dbReference type="Proteomes" id="UP001066276"/>
    </source>
</evidence>
<keyword evidence="2" id="KW-1185">Reference proteome</keyword>
<feature type="non-terminal residue" evidence="1">
    <location>
        <position position="1"/>
    </location>
</feature>
<sequence>CTHRWCFHHRRFRQYFTIHGFVDEATVNEAIVGDDDNEEEAMVTFEDDGVV</sequence>
<protein>
    <submittedName>
        <fullName evidence="1">Uncharacterized protein</fullName>
    </submittedName>
</protein>
<dbReference type="EMBL" id="JANPWB010000014">
    <property type="protein sequence ID" value="KAJ1096358.1"/>
    <property type="molecule type" value="Genomic_DNA"/>
</dbReference>
<accession>A0AAV7M5H9</accession>
<organism evidence="1 2">
    <name type="scientific">Pleurodeles waltl</name>
    <name type="common">Iberian ribbed newt</name>
    <dbReference type="NCBI Taxonomy" id="8319"/>
    <lineage>
        <taxon>Eukaryota</taxon>
        <taxon>Metazoa</taxon>
        <taxon>Chordata</taxon>
        <taxon>Craniata</taxon>
        <taxon>Vertebrata</taxon>
        <taxon>Euteleostomi</taxon>
        <taxon>Amphibia</taxon>
        <taxon>Batrachia</taxon>
        <taxon>Caudata</taxon>
        <taxon>Salamandroidea</taxon>
        <taxon>Salamandridae</taxon>
        <taxon>Pleurodelinae</taxon>
        <taxon>Pleurodeles</taxon>
    </lineage>
</organism>
<proteinExistence type="predicted"/>
<reference evidence="1" key="1">
    <citation type="journal article" date="2022" name="bioRxiv">
        <title>Sequencing and chromosome-scale assembly of the giantPleurodeles waltlgenome.</title>
        <authorList>
            <person name="Brown T."/>
            <person name="Elewa A."/>
            <person name="Iarovenko S."/>
            <person name="Subramanian E."/>
            <person name="Araus A.J."/>
            <person name="Petzold A."/>
            <person name="Susuki M."/>
            <person name="Suzuki K.-i.T."/>
            <person name="Hayashi T."/>
            <person name="Toyoda A."/>
            <person name="Oliveira C."/>
            <person name="Osipova E."/>
            <person name="Leigh N.D."/>
            <person name="Simon A."/>
            <person name="Yun M.H."/>
        </authorList>
    </citation>
    <scope>NUCLEOTIDE SEQUENCE</scope>
    <source>
        <strain evidence="1">20211129_DDA</strain>
        <tissue evidence="1">Liver</tissue>
    </source>
</reference>
<dbReference type="Proteomes" id="UP001066276">
    <property type="component" value="Chromosome 10"/>
</dbReference>
<gene>
    <name evidence="1" type="ORF">NDU88_001500</name>
</gene>
<dbReference type="AlphaFoldDB" id="A0AAV7M5H9"/>